<gene>
    <name evidence="1" type="ORF">LCGC14_1188270</name>
</gene>
<reference evidence="1" key="1">
    <citation type="journal article" date="2015" name="Nature">
        <title>Complex archaea that bridge the gap between prokaryotes and eukaryotes.</title>
        <authorList>
            <person name="Spang A."/>
            <person name="Saw J.H."/>
            <person name="Jorgensen S.L."/>
            <person name="Zaremba-Niedzwiedzka K."/>
            <person name="Martijn J."/>
            <person name="Lind A.E."/>
            <person name="van Eijk R."/>
            <person name="Schleper C."/>
            <person name="Guy L."/>
            <person name="Ettema T.J."/>
        </authorList>
    </citation>
    <scope>NUCLEOTIDE SEQUENCE</scope>
</reference>
<name>A0A0F9P2W9_9ZZZZ</name>
<evidence type="ECO:0000313" key="1">
    <source>
        <dbReference type="EMBL" id="KKM95425.1"/>
    </source>
</evidence>
<proteinExistence type="predicted"/>
<comment type="caution">
    <text evidence="1">The sequence shown here is derived from an EMBL/GenBank/DDBJ whole genome shotgun (WGS) entry which is preliminary data.</text>
</comment>
<organism evidence="1">
    <name type="scientific">marine sediment metagenome</name>
    <dbReference type="NCBI Taxonomy" id="412755"/>
    <lineage>
        <taxon>unclassified sequences</taxon>
        <taxon>metagenomes</taxon>
        <taxon>ecological metagenomes</taxon>
    </lineage>
</organism>
<dbReference type="AlphaFoldDB" id="A0A0F9P2W9"/>
<accession>A0A0F9P2W9</accession>
<protein>
    <submittedName>
        <fullName evidence="1">Uncharacterized protein</fullName>
    </submittedName>
</protein>
<sequence length="62" mass="7610">MSSFCNNRRRREKTRLENRIMKQIAWEEVRDRIRAEMEELIRDGLDPAIILIGEMRKYGHMF</sequence>
<dbReference type="EMBL" id="LAZR01006008">
    <property type="protein sequence ID" value="KKM95425.1"/>
    <property type="molecule type" value="Genomic_DNA"/>
</dbReference>